<keyword evidence="2" id="KW-0472">Membrane</keyword>
<comment type="caution">
    <text evidence="3">The sequence shown here is derived from an EMBL/GenBank/DDBJ whole genome shotgun (WGS) entry which is preliminary data.</text>
</comment>
<protein>
    <submittedName>
        <fullName evidence="3">Uncharacterized protein</fullName>
    </submittedName>
</protein>
<reference evidence="3" key="1">
    <citation type="submission" date="2023-05" db="EMBL/GenBank/DDBJ databases">
        <title>Nepenthes gracilis genome sequencing.</title>
        <authorList>
            <person name="Fukushima K."/>
        </authorList>
    </citation>
    <scope>NUCLEOTIDE SEQUENCE</scope>
    <source>
        <strain evidence="3">SING2019-196</strain>
    </source>
</reference>
<evidence type="ECO:0000256" key="1">
    <source>
        <dbReference type="SAM" id="MobiDB-lite"/>
    </source>
</evidence>
<dbReference type="AlphaFoldDB" id="A0AAD3SXV7"/>
<keyword evidence="2" id="KW-1133">Transmembrane helix</keyword>
<sequence>MVTRAAVSWIGPRVPLGLTGTGPNIKRLKVFRSPSFPSICAALFISSAAVVEALSWCSPLFQACSHRKPSGGARRRSKLRLPSHPVVHVVFAEFNQIKRPKRRVRLPSERRVLFVSQRSVSIPGPSIAFPSTPSGPDPSSPHGPYSSALHGPSPESTDQPPLLVASEHHRRPTTTGHRKPTLSLTANTILVILLMTFSISHLRI</sequence>
<name>A0AAD3SXV7_NEPGR</name>
<keyword evidence="2" id="KW-0812">Transmembrane</keyword>
<accession>A0AAD3SXV7</accession>
<evidence type="ECO:0000256" key="2">
    <source>
        <dbReference type="SAM" id="Phobius"/>
    </source>
</evidence>
<dbReference type="EMBL" id="BSYO01000020">
    <property type="protein sequence ID" value="GMH18926.1"/>
    <property type="molecule type" value="Genomic_DNA"/>
</dbReference>
<feature type="region of interest" description="Disordered" evidence="1">
    <location>
        <begin position="125"/>
        <end position="161"/>
    </location>
</feature>
<keyword evidence="4" id="KW-1185">Reference proteome</keyword>
<evidence type="ECO:0000313" key="3">
    <source>
        <dbReference type="EMBL" id="GMH18926.1"/>
    </source>
</evidence>
<proteinExistence type="predicted"/>
<organism evidence="3 4">
    <name type="scientific">Nepenthes gracilis</name>
    <name type="common">Slender pitcher plant</name>
    <dbReference type="NCBI Taxonomy" id="150966"/>
    <lineage>
        <taxon>Eukaryota</taxon>
        <taxon>Viridiplantae</taxon>
        <taxon>Streptophyta</taxon>
        <taxon>Embryophyta</taxon>
        <taxon>Tracheophyta</taxon>
        <taxon>Spermatophyta</taxon>
        <taxon>Magnoliopsida</taxon>
        <taxon>eudicotyledons</taxon>
        <taxon>Gunneridae</taxon>
        <taxon>Pentapetalae</taxon>
        <taxon>Caryophyllales</taxon>
        <taxon>Nepenthaceae</taxon>
        <taxon>Nepenthes</taxon>
    </lineage>
</organism>
<dbReference type="Proteomes" id="UP001279734">
    <property type="component" value="Unassembled WGS sequence"/>
</dbReference>
<evidence type="ECO:0000313" key="4">
    <source>
        <dbReference type="Proteomes" id="UP001279734"/>
    </source>
</evidence>
<feature type="transmembrane region" description="Helical" evidence="2">
    <location>
        <begin position="181"/>
        <end position="202"/>
    </location>
</feature>
<gene>
    <name evidence="3" type="ORF">Nepgr_020767</name>
</gene>